<keyword evidence="2" id="KW-1185">Reference proteome</keyword>
<name>A0A2P4X227_9STRA</name>
<protein>
    <submittedName>
        <fullName evidence="1">Uncharacterized protein</fullName>
    </submittedName>
</protein>
<proteinExistence type="predicted"/>
<sequence>MVIMQSNMQVEPRTVTCNVVIGLINAVREQFSVCHYRLSLPLEAGTSTHIMSTDVIDVLTVIPGIRIDEAGHRGKLSTFSVTSNEHG</sequence>
<dbReference type="Proteomes" id="UP000237271">
    <property type="component" value="Unassembled WGS sequence"/>
</dbReference>
<comment type="caution">
    <text evidence="1">The sequence shown here is derived from an EMBL/GenBank/DDBJ whole genome shotgun (WGS) entry which is preliminary data.</text>
</comment>
<dbReference type="EMBL" id="NCKW01017090">
    <property type="protein sequence ID" value="POM59596.1"/>
    <property type="molecule type" value="Genomic_DNA"/>
</dbReference>
<gene>
    <name evidence="1" type="ORF">PHPALM_31646</name>
</gene>
<evidence type="ECO:0000313" key="2">
    <source>
        <dbReference type="Proteomes" id="UP000237271"/>
    </source>
</evidence>
<dbReference type="AlphaFoldDB" id="A0A2P4X227"/>
<evidence type="ECO:0000313" key="1">
    <source>
        <dbReference type="EMBL" id="POM59596.1"/>
    </source>
</evidence>
<accession>A0A2P4X227</accession>
<reference evidence="1 2" key="1">
    <citation type="journal article" date="2017" name="Genome Biol. Evol.">
        <title>Phytophthora megakarya and P. palmivora, closely related causal agents of cacao black pod rot, underwent increases in genome sizes and gene numbers by different mechanisms.</title>
        <authorList>
            <person name="Ali S.S."/>
            <person name="Shao J."/>
            <person name="Lary D.J."/>
            <person name="Kronmiller B."/>
            <person name="Shen D."/>
            <person name="Strem M.D."/>
            <person name="Amoako-Attah I."/>
            <person name="Akrofi A.Y."/>
            <person name="Begoude B.A."/>
            <person name="Ten Hoopen G.M."/>
            <person name="Coulibaly K."/>
            <person name="Kebe B.I."/>
            <person name="Melnick R.L."/>
            <person name="Guiltinan M.J."/>
            <person name="Tyler B.M."/>
            <person name="Meinhardt L.W."/>
            <person name="Bailey B.A."/>
        </authorList>
    </citation>
    <scope>NUCLEOTIDE SEQUENCE [LARGE SCALE GENOMIC DNA]</scope>
    <source>
        <strain evidence="2">sbr112.9</strain>
    </source>
</reference>
<organism evidence="1 2">
    <name type="scientific">Phytophthora palmivora</name>
    <dbReference type="NCBI Taxonomy" id="4796"/>
    <lineage>
        <taxon>Eukaryota</taxon>
        <taxon>Sar</taxon>
        <taxon>Stramenopiles</taxon>
        <taxon>Oomycota</taxon>
        <taxon>Peronosporomycetes</taxon>
        <taxon>Peronosporales</taxon>
        <taxon>Peronosporaceae</taxon>
        <taxon>Phytophthora</taxon>
    </lineage>
</organism>